<keyword evidence="2" id="KW-1185">Reference proteome</keyword>
<reference evidence="1 2" key="1">
    <citation type="submission" date="2019-08" db="EMBL/GenBank/DDBJ databases">
        <title>In-depth cultivation of the pig gut microbiome towards novel bacterial diversity and tailored functional studies.</title>
        <authorList>
            <person name="Wylensek D."/>
            <person name="Hitch T.C.A."/>
            <person name="Clavel T."/>
        </authorList>
    </citation>
    <scope>NUCLEOTIDE SEQUENCE [LARGE SCALE GENOMIC DNA]</scope>
    <source>
        <strain evidence="1 2">WCA-693-APC-MOT-I</strain>
    </source>
</reference>
<accession>A0A6L5XZS3</accession>
<proteinExistence type="predicted"/>
<comment type="caution">
    <text evidence="1">The sequence shown here is derived from an EMBL/GenBank/DDBJ whole genome shotgun (WGS) entry which is preliminary data.</text>
</comment>
<gene>
    <name evidence="1" type="ORF">FYJ58_07430</name>
</gene>
<evidence type="ECO:0000313" key="2">
    <source>
        <dbReference type="Proteomes" id="UP000482209"/>
    </source>
</evidence>
<organism evidence="1 2">
    <name type="scientific">Velocimicrobium porci</name>
    <dbReference type="NCBI Taxonomy" id="2606634"/>
    <lineage>
        <taxon>Bacteria</taxon>
        <taxon>Bacillati</taxon>
        <taxon>Bacillota</taxon>
        <taxon>Clostridia</taxon>
        <taxon>Lachnospirales</taxon>
        <taxon>Lachnospiraceae</taxon>
        <taxon>Velocimicrobium</taxon>
    </lineage>
</organism>
<dbReference type="Proteomes" id="UP000482209">
    <property type="component" value="Unassembled WGS sequence"/>
</dbReference>
<dbReference type="AlphaFoldDB" id="A0A6L5XZS3"/>
<dbReference type="RefSeq" id="WP_154519120.1">
    <property type="nucleotide sequence ID" value="NZ_VUMT01000009.1"/>
</dbReference>
<evidence type="ECO:0000313" key="1">
    <source>
        <dbReference type="EMBL" id="MSS63708.1"/>
    </source>
</evidence>
<sequence>MVTNKLSQEEVRQKLIRKLEEGKQQYIAKQIGIPKQILSNFKTGKRELWDSSLEALNNYLDNH</sequence>
<dbReference type="EMBL" id="VUMT01000009">
    <property type="protein sequence ID" value="MSS63708.1"/>
    <property type="molecule type" value="Genomic_DNA"/>
</dbReference>
<evidence type="ECO:0008006" key="3">
    <source>
        <dbReference type="Google" id="ProtNLM"/>
    </source>
</evidence>
<name>A0A6L5XZS3_9FIRM</name>
<protein>
    <recommendedName>
        <fullName evidence="3">HTH cro/C1-type domain-containing protein</fullName>
    </recommendedName>
</protein>